<evidence type="ECO:0000313" key="1">
    <source>
        <dbReference type="EMBL" id="CAH2075237.1"/>
    </source>
</evidence>
<dbReference type="InterPro" id="IPR029034">
    <property type="entry name" value="Cystine-knot_cytokine"/>
</dbReference>
<accession>A0ABN8J6E3</accession>
<evidence type="ECO:0000313" key="2">
    <source>
        <dbReference type="Proteomes" id="UP000837857"/>
    </source>
</evidence>
<feature type="non-terminal residue" evidence="1">
    <location>
        <position position="1"/>
    </location>
</feature>
<name>A0ABN8J6E3_9NEOP</name>
<reference evidence="1" key="1">
    <citation type="submission" date="2022-03" db="EMBL/GenBank/DDBJ databases">
        <authorList>
            <person name="Martin H S."/>
        </authorList>
    </citation>
    <scope>NUCLEOTIDE SEQUENCE</scope>
</reference>
<sequence length="93" mass="10621">MKRAVDHGILVNDDDSSIPYSTDYSDTESNPEELPSMIVDYANMIRNDIILLDNSVETRTRKRGNIKVEKHNQAILDPPCSCVQMSRRVRKLS</sequence>
<dbReference type="SUPFAM" id="SSF57501">
    <property type="entry name" value="Cystine-knot cytokines"/>
    <property type="match status" value="1"/>
</dbReference>
<gene>
    <name evidence="1" type="ORF">IPOD504_LOCUS16613</name>
</gene>
<keyword evidence="2" id="KW-1185">Reference proteome</keyword>
<dbReference type="Proteomes" id="UP000837857">
    <property type="component" value="Chromosome 8"/>
</dbReference>
<proteinExistence type="predicted"/>
<organism evidence="1 2">
    <name type="scientific">Iphiclides podalirius</name>
    <name type="common">scarce swallowtail</name>
    <dbReference type="NCBI Taxonomy" id="110791"/>
    <lineage>
        <taxon>Eukaryota</taxon>
        <taxon>Metazoa</taxon>
        <taxon>Ecdysozoa</taxon>
        <taxon>Arthropoda</taxon>
        <taxon>Hexapoda</taxon>
        <taxon>Insecta</taxon>
        <taxon>Pterygota</taxon>
        <taxon>Neoptera</taxon>
        <taxon>Endopterygota</taxon>
        <taxon>Lepidoptera</taxon>
        <taxon>Glossata</taxon>
        <taxon>Ditrysia</taxon>
        <taxon>Papilionoidea</taxon>
        <taxon>Papilionidae</taxon>
        <taxon>Papilioninae</taxon>
        <taxon>Iphiclides</taxon>
    </lineage>
</organism>
<protein>
    <submittedName>
        <fullName evidence="1">Uncharacterized protein</fullName>
    </submittedName>
</protein>
<dbReference type="EMBL" id="OW152820">
    <property type="protein sequence ID" value="CAH2075237.1"/>
    <property type="molecule type" value="Genomic_DNA"/>
</dbReference>